<reference evidence="2" key="3">
    <citation type="submission" date="2015-04" db="UniProtKB">
        <authorList>
            <consortium name="EnsemblPlants"/>
        </authorList>
    </citation>
    <scope>IDENTIFICATION</scope>
    <source>
        <strain evidence="2">cv. Jemalong A17</strain>
    </source>
</reference>
<evidence type="ECO:0000313" key="3">
    <source>
        <dbReference type="Proteomes" id="UP000002051"/>
    </source>
</evidence>
<reference evidence="1 3" key="2">
    <citation type="journal article" date="2014" name="BMC Genomics">
        <title>An improved genome release (version Mt4.0) for the model legume Medicago truncatula.</title>
        <authorList>
            <person name="Tang H."/>
            <person name="Krishnakumar V."/>
            <person name="Bidwell S."/>
            <person name="Rosen B."/>
            <person name="Chan A."/>
            <person name="Zhou S."/>
            <person name="Gentzbittel L."/>
            <person name="Childs K.L."/>
            <person name="Yandell M."/>
            <person name="Gundlach H."/>
            <person name="Mayer K.F."/>
            <person name="Schwartz D.C."/>
            <person name="Town C.D."/>
        </authorList>
    </citation>
    <scope>GENOME REANNOTATION</scope>
    <source>
        <strain evidence="1">A17</strain>
        <strain evidence="2 3">cv. Jemalong A17</strain>
    </source>
</reference>
<dbReference type="HOGENOM" id="CLU_2725970_0_0_1"/>
<accession>A0A072V001</accession>
<name>A0A072V001_MEDTR</name>
<organism evidence="1 3">
    <name type="scientific">Medicago truncatula</name>
    <name type="common">Barrel medic</name>
    <name type="synonym">Medicago tribuloides</name>
    <dbReference type="NCBI Taxonomy" id="3880"/>
    <lineage>
        <taxon>Eukaryota</taxon>
        <taxon>Viridiplantae</taxon>
        <taxon>Streptophyta</taxon>
        <taxon>Embryophyta</taxon>
        <taxon>Tracheophyta</taxon>
        <taxon>Spermatophyta</taxon>
        <taxon>Magnoliopsida</taxon>
        <taxon>eudicotyledons</taxon>
        <taxon>Gunneridae</taxon>
        <taxon>Pentapetalae</taxon>
        <taxon>rosids</taxon>
        <taxon>fabids</taxon>
        <taxon>Fabales</taxon>
        <taxon>Fabaceae</taxon>
        <taxon>Papilionoideae</taxon>
        <taxon>50 kb inversion clade</taxon>
        <taxon>NPAAA clade</taxon>
        <taxon>Hologalegina</taxon>
        <taxon>IRL clade</taxon>
        <taxon>Trifolieae</taxon>
        <taxon>Medicago</taxon>
    </lineage>
</organism>
<dbReference type="AlphaFoldDB" id="A0A072V001"/>
<sequence>MDHKKEINKKPNLNVSSISVSSLQRALTPPRVIGVNMGLVWVGLGVKKEFRWVLKRFLVEQKQPIITGNAIL</sequence>
<gene>
    <name evidence="1" type="ordered locus">MTR_3g067930</name>
</gene>
<proteinExistence type="predicted"/>
<evidence type="ECO:0000313" key="1">
    <source>
        <dbReference type="EMBL" id="KEH34718.1"/>
    </source>
</evidence>
<dbReference type="EMBL" id="CM001219">
    <property type="protein sequence ID" value="KEH34718.1"/>
    <property type="molecule type" value="Genomic_DNA"/>
</dbReference>
<dbReference type="Proteomes" id="UP000002051">
    <property type="component" value="Chromosome 3"/>
</dbReference>
<reference evidence="1 3" key="1">
    <citation type="journal article" date="2011" name="Nature">
        <title>The Medicago genome provides insight into the evolution of rhizobial symbioses.</title>
        <authorList>
            <person name="Young N.D."/>
            <person name="Debelle F."/>
            <person name="Oldroyd G.E."/>
            <person name="Geurts R."/>
            <person name="Cannon S.B."/>
            <person name="Udvardi M.K."/>
            <person name="Benedito V.A."/>
            <person name="Mayer K.F."/>
            <person name="Gouzy J."/>
            <person name="Schoof H."/>
            <person name="Van de Peer Y."/>
            <person name="Proost S."/>
            <person name="Cook D.R."/>
            <person name="Meyers B.C."/>
            <person name="Spannagl M."/>
            <person name="Cheung F."/>
            <person name="De Mita S."/>
            <person name="Krishnakumar V."/>
            <person name="Gundlach H."/>
            <person name="Zhou S."/>
            <person name="Mudge J."/>
            <person name="Bharti A.K."/>
            <person name="Murray J.D."/>
            <person name="Naoumkina M.A."/>
            <person name="Rosen B."/>
            <person name="Silverstein K.A."/>
            <person name="Tang H."/>
            <person name="Rombauts S."/>
            <person name="Zhao P.X."/>
            <person name="Zhou P."/>
            <person name="Barbe V."/>
            <person name="Bardou P."/>
            <person name="Bechner M."/>
            <person name="Bellec A."/>
            <person name="Berger A."/>
            <person name="Berges H."/>
            <person name="Bidwell S."/>
            <person name="Bisseling T."/>
            <person name="Choisne N."/>
            <person name="Couloux A."/>
            <person name="Denny R."/>
            <person name="Deshpande S."/>
            <person name="Dai X."/>
            <person name="Doyle J.J."/>
            <person name="Dudez A.M."/>
            <person name="Farmer A.D."/>
            <person name="Fouteau S."/>
            <person name="Franken C."/>
            <person name="Gibelin C."/>
            <person name="Gish J."/>
            <person name="Goldstein S."/>
            <person name="Gonzalez A.J."/>
            <person name="Green P.J."/>
            <person name="Hallab A."/>
            <person name="Hartog M."/>
            <person name="Hua A."/>
            <person name="Humphray S.J."/>
            <person name="Jeong D.H."/>
            <person name="Jing Y."/>
            <person name="Jocker A."/>
            <person name="Kenton S.M."/>
            <person name="Kim D.J."/>
            <person name="Klee K."/>
            <person name="Lai H."/>
            <person name="Lang C."/>
            <person name="Lin S."/>
            <person name="Macmil S.L."/>
            <person name="Magdelenat G."/>
            <person name="Matthews L."/>
            <person name="McCorrison J."/>
            <person name="Monaghan E.L."/>
            <person name="Mun J.H."/>
            <person name="Najar F.Z."/>
            <person name="Nicholson C."/>
            <person name="Noirot C."/>
            <person name="O'Bleness M."/>
            <person name="Paule C.R."/>
            <person name="Poulain J."/>
            <person name="Prion F."/>
            <person name="Qin B."/>
            <person name="Qu C."/>
            <person name="Retzel E.F."/>
            <person name="Riddle C."/>
            <person name="Sallet E."/>
            <person name="Samain S."/>
            <person name="Samson N."/>
            <person name="Sanders I."/>
            <person name="Saurat O."/>
            <person name="Scarpelli C."/>
            <person name="Schiex T."/>
            <person name="Segurens B."/>
            <person name="Severin A.J."/>
            <person name="Sherrier D.J."/>
            <person name="Shi R."/>
            <person name="Sims S."/>
            <person name="Singer S.R."/>
            <person name="Sinharoy S."/>
            <person name="Sterck L."/>
            <person name="Viollet A."/>
            <person name="Wang B.B."/>
            <person name="Wang K."/>
            <person name="Wang M."/>
            <person name="Wang X."/>
            <person name="Warfsmann J."/>
            <person name="Weissenbach J."/>
            <person name="White D.D."/>
            <person name="White J.D."/>
            <person name="Wiley G.B."/>
            <person name="Wincker P."/>
            <person name="Xing Y."/>
            <person name="Yang L."/>
            <person name="Yao Z."/>
            <person name="Ying F."/>
            <person name="Zhai J."/>
            <person name="Zhou L."/>
            <person name="Zuber A."/>
            <person name="Denarie J."/>
            <person name="Dixon R.A."/>
            <person name="May G.D."/>
            <person name="Schwartz D.C."/>
            <person name="Rogers J."/>
            <person name="Quetier F."/>
            <person name="Town C.D."/>
            <person name="Roe B.A."/>
        </authorList>
    </citation>
    <scope>NUCLEOTIDE SEQUENCE [LARGE SCALE GENOMIC DNA]</scope>
    <source>
        <strain evidence="1">A17</strain>
        <strain evidence="2 3">cv. Jemalong A17</strain>
    </source>
</reference>
<evidence type="ECO:0000313" key="2">
    <source>
        <dbReference type="EnsemblPlants" id="KEH34718"/>
    </source>
</evidence>
<keyword evidence="3" id="KW-1185">Reference proteome</keyword>
<dbReference type="EnsemblPlants" id="KEH34718">
    <property type="protein sequence ID" value="KEH34718"/>
    <property type="gene ID" value="MTR_3g067930"/>
</dbReference>
<protein>
    <submittedName>
        <fullName evidence="1 2">Uncharacterized protein</fullName>
    </submittedName>
</protein>